<evidence type="ECO:0000313" key="1">
    <source>
        <dbReference type="EMBL" id="SNU82464.1"/>
    </source>
</evidence>
<keyword evidence="2" id="KW-1185">Reference proteome</keyword>
<dbReference type="EMBL" id="LT906435">
    <property type="protein sequence ID" value="SNU82464.1"/>
    <property type="molecule type" value="Genomic_DNA"/>
</dbReference>
<organism evidence="1 2">
    <name type="scientific">Pandoraea sputorum</name>
    <dbReference type="NCBI Taxonomy" id="93222"/>
    <lineage>
        <taxon>Bacteria</taxon>
        <taxon>Pseudomonadati</taxon>
        <taxon>Pseudomonadota</taxon>
        <taxon>Betaproteobacteria</taxon>
        <taxon>Burkholderiales</taxon>
        <taxon>Burkholderiaceae</taxon>
        <taxon>Pandoraea</taxon>
    </lineage>
</organism>
<gene>
    <name evidence="1" type="ORF">SAMEA4530655_00999</name>
</gene>
<reference evidence="1 2" key="1">
    <citation type="submission" date="2017-06" db="EMBL/GenBank/DDBJ databases">
        <authorList>
            <consortium name="Pathogen Informatics"/>
        </authorList>
    </citation>
    <scope>NUCLEOTIDE SEQUENCE [LARGE SCALE GENOMIC DNA]</scope>
    <source>
        <strain evidence="1 2">NCTC13161</strain>
    </source>
</reference>
<dbReference type="Proteomes" id="UP000215126">
    <property type="component" value="Chromosome 1"/>
</dbReference>
<protein>
    <submittedName>
        <fullName evidence="1">Uncharacterized protein</fullName>
    </submittedName>
</protein>
<dbReference type="AlphaFoldDB" id="A0A239SCI3"/>
<proteinExistence type="predicted"/>
<evidence type="ECO:0000313" key="2">
    <source>
        <dbReference type="Proteomes" id="UP000215126"/>
    </source>
</evidence>
<accession>A0A239SCI3</accession>
<sequence length="178" mass="20469">MPLTTLPRGSHGGLRVSPRWPARYVRVDAAVLKALQHIQTQLPEDITLILTRGYEARASRLGFARTWFRKFGIGVFRRLYPNRQHEIPDIFGSNGHDIDGTHVDVSFCASGRRIRMLPLGVFTPSSWQQRRVERHASSLNCILTLLKQYGFQIHRNATERLQIHCDFRPDQRVQSTSP</sequence>
<dbReference type="RefSeq" id="WP_197701869.1">
    <property type="nucleotide sequence ID" value="NZ_CP010431.2"/>
</dbReference>
<name>A0A239SCI3_9BURK</name>
<dbReference type="GeneID" id="88093680"/>